<accession>A0A2M4D6T7</accession>
<evidence type="ECO:0000256" key="2">
    <source>
        <dbReference type="SAM" id="SignalP"/>
    </source>
</evidence>
<evidence type="ECO:0000313" key="3">
    <source>
        <dbReference type="EMBL" id="MBW73294.1"/>
    </source>
</evidence>
<sequence>MIFSFLIYLALLFVTLSSVGWGIHCSRLLPQTKPETKQLTTAAHRERQCCNEPKFPNKRTPCTKAKGPKILESHKSSYY</sequence>
<feature type="region of interest" description="Disordered" evidence="1">
    <location>
        <begin position="50"/>
        <end position="79"/>
    </location>
</feature>
<keyword evidence="2" id="KW-0732">Signal</keyword>
<dbReference type="AlphaFoldDB" id="A0A2M4D6T7"/>
<protein>
    <submittedName>
        <fullName evidence="3">Putative secreted protein</fullName>
    </submittedName>
</protein>
<name>A0A2M4D6T7_ANODA</name>
<organism evidence="3">
    <name type="scientific">Anopheles darlingi</name>
    <name type="common">Mosquito</name>
    <dbReference type="NCBI Taxonomy" id="43151"/>
    <lineage>
        <taxon>Eukaryota</taxon>
        <taxon>Metazoa</taxon>
        <taxon>Ecdysozoa</taxon>
        <taxon>Arthropoda</taxon>
        <taxon>Hexapoda</taxon>
        <taxon>Insecta</taxon>
        <taxon>Pterygota</taxon>
        <taxon>Neoptera</taxon>
        <taxon>Endopterygota</taxon>
        <taxon>Diptera</taxon>
        <taxon>Nematocera</taxon>
        <taxon>Culicoidea</taxon>
        <taxon>Culicidae</taxon>
        <taxon>Anophelinae</taxon>
        <taxon>Anopheles</taxon>
    </lineage>
</organism>
<feature type="compositionally biased region" description="Basic and acidic residues" evidence="1">
    <location>
        <begin position="69"/>
        <end position="79"/>
    </location>
</feature>
<dbReference type="EMBL" id="GGFL01009116">
    <property type="protein sequence ID" value="MBW73294.1"/>
    <property type="molecule type" value="Transcribed_RNA"/>
</dbReference>
<reference evidence="3" key="1">
    <citation type="submission" date="2018-01" db="EMBL/GenBank/DDBJ databases">
        <title>An insight into the sialome of Amazonian anophelines.</title>
        <authorList>
            <person name="Ribeiro J.M."/>
            <person name="Scarpassa V."/>
            <person name="Calvo E."/>
        </authorList>
    </citation>
    <scope>NUCLEOTIDE SEQUENCE</scope>
</reference>
<feature type="chain" id="PRO_5014811608" evidence="2">
    <location>
        <begin position="23"/>
        <end position="79"/>
    </location>
</feature>
<evidence type="ECO:0000256" key="1">
    <source>
        <dbReference type="SAM" id="MobiDB-lite"/>
    </source>
</evidence>
<feature type="signal peptide" evidence="2">
    <location>
        <begin position="1"/>
        <end position="22"/>
    </location>
</feature>
<proteinExistence type="predicted"/>